<proteinExistence type="predicted"/>
<organism evidence="1 2">
    <name type="scientific">Mesorhizobium prunaredense</name>
    <dbReference type="NCBI Taxonomy" id="1631249"/>
    <lineage>
        <taxon>Bacteria</taxon>
        <taxon>Pseudomonadati</taxon>
        <taxon>Pseudomonadota</taxon>
        <taxon>Alphaproteobacteria</taxon>
        <taxon>Hyphomicrobiales</taxon>
        <taxon>Phyllobacteriaceae</taxon>
        <taxon>Mesorhizobium</taxon>
    </lineage>
</organism>
<keyword evidence="2" id="KW-1185">Reference proteome</keyword>
<evidence type="ECO:0000313" key="1">
    <source>
        <dbReference type="EMBL" id="SIT53162.1"/>
    </source>
</evidence>
<dbReference type="RefSeq" id="WP_077372639.1">
    <property type="nucleotide sequence ID" value="NZ_FTPD01000002.1"/>
</dbReference>
<evidence type="ECO:0000313" key="2">
    <source>
        <dbReference type="Proteomes" id="UP000188388"/>
    </source>
</evidence>
<dbReference type="EMBL" id="FTPD01000002">
    <property type="protein sequence ID" value="SIT53162.1"/>
    <property type="molecule type" value="Genomic_DNA"/>
</dbReference>
<accession>A0A1R3UZV7</accession>
<name>A0A1R3UZV7_9HYPH</name>
<reference evidence="2" key="1">
    <citation type="submission" date="2017-01" db="EMBL/GenBank/DDBJ databases">
        <authorList>
            <person name="Brunel B."/>
        </authorList>
    </citation>
    <scope>NUCLEOTIDE SEQUENCE [LARGE SCALE GENOMIC DNA]</scope>
</reference>
<dbReference type="Proteomes" id="UP000188388">
    <property type="component" value="Unassembled WGS sequence"/>
</dbReference>
<sequence length="199" mass="22621">MTISIIRYFSDKILMRVDFLEDLLARRGDAIYGEVERLAAKKTDPVWAKFLRETAAPSSILSHLRKVRDLLDRADLVEADMELERLNNNLAAVEQINQQPYFRAKSGGHKGGLADKTRKWAKLLAAEIYGPGKKETSWLSIPDSFEDERIIETTERDYLFYRDGDRVVCKDANTGAEIDSMSKANFLGRYLTQKSVKGA</sequence>
<dbReference type="AlphaFoldDB" id="A0A1R3UZV7"/>
<gene>
    <name evidence="1" type="ORF">BQ8794_100053</name>
</gene>
<dbReference type="STRING" id="1631249.BQ8794_100053"/>
<protein>
    <submittedName>
        <fullName evidence="1">Uncharacterized protein</fullName>
    </submittedName>
</protein>